<evidence type="ECO:0000313" key="4">
    <source>
        <dbReference type="Proteomes" id="UP000077342"/>
    </source>
</evidence>
<name>A0A164AHE0_9MYCO</name>
<keyword evidence="4" id="KW-1185">Reference proteome</keyword>
<dbReference type="SUPFAM" id="SSF50118">
    <property type="entry name" value="Cell growth inhibitor/plasmid maintenance toxic component"/>
    <property type="match status" value="1"/>
</dbReference>
<evidence type="ECO:0000256" key="2">
    <source>
        <dbReference type="ARBA" id="ARBA00022649"/>
    </source>
</evidence>
<comment type="similarity">
    <text evidence="1">Belongs to the PemK/MazF family.</text>
</comment>
<reference evidence="4" key="1">
    <citation type="submission" date="2016-04" db="EMBL/GenBank/DDBJ databases">
        <authorList>
            <person name="Strapagiel D."/>
            <person name="Borowka P."/>
            <person name="Marciniak B."/>
            <person name="Bakula Z."/>
            <person name="Van Ingen J."/>
            <person name="Safianowska A."/>
            <person name="Dziadek J."/>
            <person name="Jagielski T."/>
        </authorList>
    </citation>
    <scope>NUCLEOTIDE SEQUENCE [LARGE SCALE GENOMIC DNA]</scope>
    <source>
        <strain evidence="4">1010001458</strain>
    </source>
</reference>
<sequence length="106" mass="11901">MVIRGAVYRVDFGDAKRGHEQRGRRYAVVISPGSMPWSVVTVVPTSTTAHAAVFRPELEIMGTKTRFLVDQIRTIDVVYVHGDPVDYLDRDDMAKVEHAVARYLGL</sequence>
<gene>
    <name evidence="3" type="ORF">A4G28_20810</name>
</gene>
<dbReference type="GO" id="GO:0006402">
    <property type="term" value="P:mRNA catabolic process"/>
    <property type="evidence" value="ECO:0007669"/>
    <property type="project" value="TreeGrafter"/>
</dbReference>
<dbReference type="PANTHER" id="PTHR33988:SF2">
    <property type="entry name" value="ENDORIBONUCLEASE MAZF"/>
    <property type="match status" value="1"/>
</dbReference>
<dbReference type="GO" id="GO:0003677">
    <property type="term" value="F:DNA binding"/>
    <property type="evidence" value="ECO:0007669"/>
    <property type="project" value="InterPro"/>
</dbReference>
<proteinExistence type="inferred from homology"/>
<dbReference type="InterPro" id="IPR011067">
    <property type="entry name" value="Plasmid_toxin/cell-grow_inhib"/>
</dbReference>
<dbReference type="AlphaFoldDB" id="A0A164AHE0"/>
<keyword evidence="2" id="KW-1277">Toxin-antitoxin system</keyword>
<comment type="caution">
    <text evidence="3">The sequence shown here is derived from an EMBL/GenBank/DDBJ whole genome shotgun (WGS) entry which is preliminary data.</text>
</comment>
<dbReference type="Gene3D" id="2.30.30.110">
    <property type="match status" value="1"/>
</dbReference>
<dbReference type="InterPro" id="IPR003477">
    <property type="entry name" value="PemK-like"/>
</dbReference>
<dbReference type="EMBL" id="LWCI01000106">
    <property type="protein sequence ID" value="KZS62479.1"/>
    <property type="molecule type" value="Genomic_DNA"/>
</dbReference>
<protein>
    <submittedName>
        <fullName evidence="3">Growth inhibitor PemK</fullName>
    </submittedName>
</protein>
<accession>A0A164AHE0</accession>
<dbReference type="GO" id="GO:0004521">
    <property type="term" value="F:RNA endonuclease activity"/>
    <property type="evidence" value="ECO:0007669"/>
    <property type="project" value="TreeGrafter"/>
</dbReference>
<evidence type="ECO:0000256" key="1">
    <source>
        <dbReference type="ARBA" id="ARBA00007521"/>
    </source>
</evidence>
<dbReference type="Pfam" id="PF02452">
    <property type="entry name" value="PemK_toxin"/>
    <property type="match status" value="1"/>
</dbReference>
<organism evidence="3 4">
    <name type="scientific">Mycobacterium ostraviense</name>
    <dbReference type="NCBI Taxonomy" id="2738409"/>
    <lineage>
        <taxon>Bacteria</taxon>
        <taxon>Bacillati</taxon>
        <taxon>Actinomycetota</taxon>
        <taxon>Actinomycetes</taxon>
        <taxon>Mycobacteriales</taxon>
        <taxon>Mycobacteriaceae</taxon>
        <taxon>Mycobacterium</taxon>
    </lineage>
</organism>
<dbReference type="GO" id="GO:0016075">
    <property type="term" value="P:rRNA catabolic process"/>
    <property type="evidence" value="ECO:0007669"/>
    <property type="project" value="TreeGrafter"/>
</dbReference>
<evidence type="ECO:0000313" key="3">
    <source>
        <dbReference type="EMBL" id="KZS62479.1"/>
    </source>
</evidence>
<dbReference type="PANTHER" id="PTHR33988">
    <property type="entry name" value="ENDORIBONUCLEASE MAZF-RELATED"/>
    <property type="match status" value="1"/>
</dbReference>
<dbReference type="RefSeq" id="WP_075510705.1">
    <property type="nucleotide sequence ID" value="NZ_CP089224.1"/>
</dbReference>
<dbReference type="Proteomes" id="UP000077342">
    <property type="component" value="Unassembled WGS sequence"/>
</dbReference>